<feature type="signal peptide" evidence="1">
    <location>
        <begin position="1"/>
        <end position="24"/>
    </location>
</feature>
<dbReference type="PROSITE" id="PS51257">
    <property type="entry name" value="PROKAR_LIPOPROTEIN"/>
    <property type="match status" value="1"/>
</dbReference>
<keyword evidence="1" id="KW-0732">Signal</keyword>
<evidence type="ECO:0000256" key="1">
    <source>
        <dbReference type="SAM" id="SignalP"/>
    </source>
</evidence>
<proteinExistence type="predicted"/>
<sequence length="255" mass="28202">MRRLFQALLFGAAALLAACAGGPAADDASSPEPAEVAVIAAMHGFHADHPGYDYEALYALVRAYDPDAVGVEIRAEDLERPRDYLASNYPREMIALADAYAGRVFGFDWLGAELERRAVPDGWWREQSEIKALERAFDAEPDFPDAQMTAFDDAQLALFEEATPEGLHDGRYDDVTERKYAYFRERVAGTPYERLGAFYAERDRRIAEAIRAEAAARPGQRIVVVLGADHRAATLEALRADPSVRLRAVPPPGFD</sequence>
<evidence type="ECO:0000313" key="2">
    <source>
        <dbReference type="EMBL" id="PWE16629.1"/>
    </source>
</evidence>
<comment type="caution">
    <text evidence="2">The sequence shown here is derived from an EMBL/GenBank/DDBJ whole genome shotgun (WGS) entry which is preliminary data.</text>
</comment>
<reference evidence="3" key="1">
    <citation type="submission" date="2018-05" db="EMBL/GenBank/DDBJ databases">
        <authorList>
            <person name="Liu B.-T."/>
        </authorList>
    </citation>
    <scope>NUCLEOTIDE SEQUENCE [LARGE SCALE GENOMIC DNA]</scope>
    <source>
        <strain evidence="3">WD6-1</strain>
    </source>
</reference>
<protein>
    <recommendedName>
        <fullName evidence="4">Haem-binding uptake Tiki superfamily ChaN domain-containing protein</fullName>
    </recommendedName>
</protein>
<dbReference type="RefSeq" id="WP_109253784.1">
    <property type="nucleotide sequence ID" value="NZ_QEXV01000006.1"/>
</dbReference>
<dbReference type="AlphaFoldDB" id="A0A2U2BRL5"/>
<keyword evidence="3" id="KW-1185">Reference proteome</keyword>
<dbReference type="Proteomes" id="UP000245168">
    <property type="component" value="Unassembled WGS sequence"/>
</dbReference>
<dbReference type="OrthoDB" id="7403447at2"/>
<accession>A0A2U2BRL5</accession>
<gene>
    <name evidence="2" type="ORF">DDZ18_12770</name>
</gene>
<evidence type="ECO:0000313" key="3">
    <source>
        <dbReference type="Proteomes" id="UP000245168"/>
    </source>
</evidence>
<evidence type="ECO:0008006" key="4">
    <source>
        <dbReference type="Google" id="ProtNLM"/>
    </source>
</evidence>
<name>A0A2U2BRL5_9PROT</name>
<dbReference type="EMBL" id="QEXV01000006">
    <property type="protein sequence ID" value="PWE16629.1"/>
    <property type="molecule type" value="Genomic_DNA"/>
</dbReference>
<feature type="chain" id="PRO_5015452894" description="Haem-binding uptake Tiki superfamily ChaN domain-containing protein" evidence="1">
    <location>
        <begin position="25"/>
        <end position="255"/>
    </location>
</feature>
<organism evidence="2 3">
    <name type="scientific">Marinicauda salina</name>
    <dbReference type="NCBI Taxonomy" id="2135793"/>
    <lineage>
        <taxon>Bacteria</taxon>
        <taxon>Pseudomonadati</taxon>
        <taxon>Pseudomonadota</taxon>
        <taxon>Alphaproteobacteria</taxon>
        <taxon>Maricaulales</taxon>
        <taxon>Maricaulaceae</taxon>
        <taxon>Marinicauda</taxon>
    </lineage>
</organism>